<gene>
    <name evidence="2" type="ORF">QO033_24435</name>
</gene>
<accession>A0ABT7F899</accession>
<keyword evidence="2" id="KW-0808">Transferase</keyword>
<dbReference type="InterPro" id="IPR016181">
    <property type="entry name" value="Acyl_CoA_acyltransferase"/>
</dbReference>
<name>A0ABT7F899_9RHOB</name>
<dbReference type="SUPFAM" id="SSF55729">
    <property type="entry name" value="Acyl-CoA N-acyltransferases (Nat)"/>
    <property type="match status" value="1"/>
</dbReference>
<evidence type="ECO:0000313" key="2">
    <source>
        <dbReference type="EMBL" id="MDK3020835.1"/>
    </source>
</evidence>
<evidence type="ECO:0000313" key="3">
    <source>
        <dbReference type="Proteomes" id="UP001243757"/>
    </source>
</evidence>
<dbReference type="PROSITE" id="PS51186">
    <property type="entry name" value="GNAT"/>
    <property type="match status" value="1"/>
</dbReference>
<organism evidence="2 3">
    <name type="scientific">Pseudodonghicola flavimaris</name>
    <dbReference type="NCBI Taxonomy" id="3050036"/>
    <lineage>
        <taxon>Bacteria</taxon>
        <taxon>Pseudomonadati</taxon>
        <taxon>Pseudomonadota</taxon>
        <taxon>Alphaproteobacteria</taxon>
        <taxon>Rhodobacterales</taxon>
        <taxon>Paracoccaceae</taxon>
        <taxon>Pseudodonghicola</taxon>
    </lineage>
</organism>
<reference evidence="2 3" key="1">
    <citation type="submission" date="2023-05" db="EMBL/GenBank/DDBJ databases">
        <title>Pseudodonghicola sp. nov.</title>
        <authorList>
            <person name="Huang J."/>
        </authorList>
    </citation>
    <scope>NUCLEOTIDE SEQUENCE [LARGE SCALE GENOMIC DNA]</scope>
    <source>
        <strain evidence="2 3">IC7</strain>
    </source>
</reference>
<dbReference type="Gene3D" id="3.40.630.30">
    <property type="match status" value="1"/>
</dbReference>
<protein>
    <submittedName>
        <fullName evidence="2">GNAT family N-acetyltransferase</fullName>
        <ecNumber evidence="2">2.3.1.-</ecNumber>
    </submittedName>
</protein>
<evidence type="ECO:0000259" key="1">
    <source>
        <dbReference type="PROSITE" id="PS51186"/>
    </source>
</evidence>
<dbReference type="EC" id="2.3.1.-" evidence="2"/>
<proteinExistence type="predicted"/>
<sequence length="178" mass="19797">MTEDKAARTRRKLSGGSVRIRAVTEADRDDVRRLCSAAHAESYMRSVPIQLDRVDRVLDHILSDKTVDIGMVAESHRDGQPRVVGLLHATAGEHIYLDMIQASCLLFYVTPDHRRSTAAFQLMRHFIRRSLNSGAGSLSVHVSAGIRVRQADRFLKKMGFAHGGGNYQMMLDPKARGG</sequence>
<dbReference type="Proteomes" id="UP001243757">
    <property type="component" value="Unassembled WGS sequence"/>
</dbReference>
<dbReference type="InterPro" id="IPR000182">
    <property type="entry name" value="GNAT_dom"/>
</dbReference>
<keyword evidence="3" id="KW-1185">Reference proteome</keyword>
<dbReference type="GO" id="GO:0016746">
    <property type="term" value="F:acyltransferase activity"/>
    <property type="evidence" value="ECO:0007669"/>
    <property type="project" value="UniProtKB-KW"/>
</dbReference>
<keyword evidence="2" id="KW-0012">Acyltransferase</keyword>
<dbReference type="EMBL" id="JASNJD010000035">
    <property type="protein sequence ID" value="MDK3020835.1"/>
    <property type="molecule type" value="Genomic_DNA"/>
</dbReference>
<dbReference type="Pfam" id="PF00583">
    <property type="entry name" value="Acetyltransf_1"/>
    <property type="match status" value="1"/>
</dbReference>
<feature type="domain" description="N-acetyltransferase" evidence="1">
    <location>
        <begin position="18"/>
        <end position="178"/>
    </location>
</feature>
<dbReference type="RefSeq" id="WP_284483352.1">
    <property type="nucleotide sequence ID" value="NZ_JASNJD010000035.1"/>
</dbReference>
<comment type="caution">
    <text evidence="2">The sequence shown here is derived from an EMBL/GenBank/DDBJ whole genome shotgun (WGS) entry which is preliminary data.</text>
</comment>